<feature type="domain" description="Histidine kinase" evidence="7">
    <location>
        <begin position="510"/>
        <end position="737"/>
    </location>
</feature>
<evidence type="ECO:0000313" key="11">
    <source>
        <dbReference type="Proteomes" id="UP000501128"/>
    </source>
</evidence>
<evidence type="ECO:0000259" key="8">
    <source>
        <dbReference type="PROSITE" id="PS50112"/>
    </source>
</evidence>
<feature type="coiled-coil region" evidence="6">
    <location>
        <begin position="437"/>
        <end position="464"/>
    </location>
</feature>
<evidence type="ECO:0000313" key="10">
    <source>
        <dbReference type="EMBL" id="QJD81654.1"/>
    </source>
</evidence>
<dbReference type="InterPro" id="IPR036890">
    <property type="entry name" value="HATPase_C_sf"/>
</dbReference>
<keyword evidence="5" id="KW-0418">Kinase</keyword>
<keyword evidence="6" id="KW-0175">Coiled coil</keyword>
<dbReference type="PANTHER" id="PTHR43304">
    <property type="entry name" value="PHYTOCHROME-LIKE PROTEIN CPH1"/>
    <property type="match status" value="1"/>
</dbReference>
<dbReference type="Proteomes" id="UP000501128">
    <property type="component" value="Plasmid unnamed1"/>
</dbReference>
<keyword evidence="4" id="KW-0808">Transferase</keyword>
<dbReference type="SUPFAM" id="SSF55874">
    <property type="entry name" value="ATPase domain of HSP90 chaperone/DNA topoisomerase II/histidine kinase"/>
    <property type="match status" value="1"/>
</dbReference>
<evidence type="ECO:0000256" key="6">
    <source>
        <dbReference type="SAM" id="Coils"/>
    </source>
</evidence>
<dbReference type="InterPro" id="IPR003661">
    <property type="entry name" value="HisK_dim/P_dom"/>
</dbReference>
<evidence type="ECO:0000256" key="3">
    <source>
        <dbReference type="ARBA" id="ARBA00022553"/>
    </source>
</evidence>
<proteinExistence type="predicted"/>
<accession>A0A7L5DT63</accession>
<dbReference type="InterPro" id="IPR035965">
    <property type="entry name" value="PAS-like_dom_sf"/>
</dbReference>
<evidence type="ECO:0000256" key="1">
    <source>
        <dbReference type="ARBA" id="ARBA00000085"/>
    </source>
</evidence>
<evidence type="ECO:0000256" key="4">
    <source>
        <dbReference type="ARBA" id="ARBA00022679"/>
    </source>
</evidence>
<name>A0A7L5DT63_9BACT</name>
<dbReference type="Pfam" id="PF08448">
    <property type="entry name" value="PAS_4"/>
    <property type="match status" value="1"/>
</dbReference>
<dbReference type="Gene3D" id="3.30.450.40">
    <property type="match status" value="1"/>
</dbReference>
<dbReference type="InterPro" id="IPR000700">
    <property type="entry name" value="PAS-assoc_C"/>
</dbReference>
<feature type="domain" description="PAC" evidence="9">
    <location>
        <begin position="92"/>
        <end position="144"/>
    </location>
</feature>
<dbReference type="SUPFAM" id="SSF55785">
    <property type="entry name" value="PYP-like sensor domain (PAS domain)"/>
    <property type="match status" value="2"/>
</dbReference>
<dbReference type="InterPro" id="IPR000014">
    <property type="entry name" value="PAS"/>
</dbReference>
<dbReference type="PROSITE" id="PS50112">
    <property type="entry name" value="PAS"/>
    <property type="match status" value="1"/>
</dbReference>
<dbReference type="InterPro" id="IPR029016">
    <property type="entry name" value="GAF-like_dom_sf"/>
</dbReference>
<evidence type="ECO:0000259" key="9">
    <source>
        <dbReference type="PROSITE" id="PS50113"/>
    </source>
</evidence>
<dbReference type="KEGG" id="srho:HH216_25255"/>
<dbReference type="Pfam" id="PF02518">
    <property type="entry name" value="HATPase_c"/>
    <property type="match status" value="1"/>
</dbReference>
<protein>
    <recommendedName>
        <fullName evidence="2">histidine kinase</fullName>
        <ecNumber evidence="2">2.7.13.3</ecNumber>
    </recommendedName>
</protein>
<dbReference type="RefSeq" id="WP_169553671.1">
    <property type="nucleotide sequence ID" value="NZ_CP051678.1"/>
</dbReference>
<organism evidence="10 11">
    <name type="scientific">Spirosoma rhododendri</name>
    <dbReference type="NCBI Taxonomy" id="2728024"/>
    <lineage>
        <taxon>Bacteria</taxon>
        <taxon>Pseudomonadati</taxon>
        <taxon>Bacteroidota</taxon>
        <taxon>Cytophagia</taxon>
        <taxon>Cytophagales</taxon>
        <taxon>Cytophagaceae</taxon>
        <taxon>Spirosoma</taxon>
    </lineage>
</organism>
<dbReference type="SMART" id="SM00388">
    <property type="entry name" value="HisKA"/>
    <property type="match status" value="1"/>
</dbReference>
<dbReference type="GO" id="GO:0000155">
    <property type="term" value="F:phosphorelay sensor kinase activity"/>
    <property type="evidence" value="ECO:0007669"/>
    <property type="project" value="InterPro"/>
</dbReference>
<dbReference type="SUPFAM" id="SSF55781">
    <property type="entry name" value="GAF domain-like"/>
    <property type="match status" value="1"/>
</dbReference>
<dbReference type="InterPro" id="IPR036097">
    <property type="entry name" value="HisK_dim/P_sf"/>
</dbReference>
<dbReference type="Gene3D" id="3.30.450.20">
    <property type="entry name" value="PAS domain"/>
    <property type="match status" value="2"/>
</dbReference>
<dbReference type="PRINTS" id="PR00344">
    <property type="entry name" value="BCTRLSENSOR"/>
</dbReference>
<dbReference type="InterPro" id="IPR003594">
    <property type="entry name" value="HATPase_dom"/>
</dbReference>
<dbReference type="PANTHER" id="PTHR43304:SF1">
    <property type="entry name" value="PAC DOMAIN-CONTAINING PROTEIN"/>
    <property type="match status" value="1"/>
</dbReference>
<gene>
    <name evidence="10" type="ORF">HH216_25255</name>
</gene>
<dbReference type="CDD" id="cd00082">
    <property type="entry name" value="HisKA"/>
    <property type="match status" value="1"/>
</dbReference>
<keyword evidence="11" id="KW-1185">Reference proteome</keyword>
<dbReference type="Pfam" id="PF08447">
    <property type="entry name" value="PAS_3"/>
    <property type="match status" value="1"/>
</dbReference>
<evidence type="ECO:0000256" key="5">
    <source>
        <dbReference type="ARBA" id="ARBA00022777"/>
    </source>
</evidence>
<dbReference type="InterPro" id="IPR013655">
    <property type="entry name" value="PAS_fold_3"/>
</dbReference>
<dbReference type="CDD" id="cd00130">
    <property type="entry name" value="PAS"/>
    <property type="match status" value="1"/>
</dbReference>
<dbReference type="AlphaFoldDB" id="A0A7L5DT63"/>
<dbReference type="EC" id="2.7.13.3" evidence="2"/>
<geneLocation type="plasmid" evidence="10 11">
    <name>unnamed1</name>
</geneLocation>
<dbReference type="EMBL" id="CP051678">
    <property type="protein sequence ID" value="QJD81654.1"/>
    <property type="molecule type" value="Genomic_DNA"/>
</dbReference>
<dbReference type="Pfam" id="PF00512">
    <property type="entry name" value="HisKA"/>
    <property type="match status" value="1"/>
</dbReference>
<dbReference type="InterPro" id="IPR013656">
    <property type="entry name" value="PAS_4"/>
</dbReference>
<keyword evidence="10" id="KW-0614">Plasmid</keyword>
<feature type="domain" description="PAS" evidence="8">
    <location>
        <begin position="16"/>
        <end position="87"/>
    </location>
</feature>
<dbReference type="InterPro" id="IPR003018">
    <property type="entry name" value="GAF"/>
</dbReference>
<reference evidence="10 11" key="1">
    <citation type="submission" date="2020-04" db="EMBL/GenBank/DDBJ databases">
        <title>Genome sequencing of novel species.</title>
        <authorList>
            <person name="Heo J."/>
            <person name="Kim S.-J."/>
            <person name="Kim J.-S."/>
            <person name="Hong S.-B."/>
            <person name="Kwon S.-W."/>
        </authorList>
    </citation>
    <scope>NUCLEOTIDE SEQUENCE [LARGE SCALE GENOMIC DNA]</scope>
    <source>
        <strain evidence="10 11">CJU-R4</strain>
        <plasmid evidence="10 11">unnamed1</plasmid>
    </source>
</reference>
<dbReference type="SMART" id="SM00065">
    <property type="entry name" value="GAF"/>
    <property type="match status" value="1"/>
</dbReference>
<comment type="catalytic activity">
    <reaction evidence="1">
        <text>ATP + protein L-histidine = ADP + protein N-phospho-L-histidine.</text>
        <dbReference type="EC" id="2.7.13.3"/>
    </reaction>
</comment>
<dbReference type="Gene3D" id="2.10.70.100">
    <property type="match status" value="1"/>
</dbReference>
<dbReference type="SMART" id="SM00387">
    <property type="entry name" value="HATPase_c"/>
    <property type="match status" value="1"/>
</dbReference>
<dbReference type="InterPro" id="IPR004358">
    <property type="entry name" value="Sig_transdc_His_kin-like_C"/>
</dbReference>
<dbReference type="PROSITE" id="PS50113">
    <property type="entry name" value="PAC"/>
    <property type="match status" value="1"/>
</dbReference>
<sequence length="737" mass="82282">MTGEDQTTGPSNTLNQRLDVDFAIQSAELGVWEIDPKTNQVLWDKYCQALVGLDNDAPLPFDQAIQYIHPDDFPRVMAALQQVMVARLVDSFDETYRTVGDDAIVRWVRFWGKARVAPNGELVRFAGIAQDVTVQRLAYRKLEEREQTLRTVIDHVPPTLSICLLIGLDFVIQAPNQTFIDTIHKGSAIEGKPLREVMPELDGQPFFNLLTQVYSTGQSFHSFNTPALIIKHEASVQQYFNASYVPLKDATGQVYGILNTSFEVTEQVLIQQALERQQAQQRFLLLLSDSLRSLRDPLAVYYQTACLVGEYLGANRVGYAEDQGDGDTIVVLRNYVNGVSDLEGTYQYADYGPLLAEFRAGRTVVRADIAQDPTLTPVEKEAHRVLELGATLNKPLSKNGRLMAVLFIHFQQAHEWSANELNLLDLVAERLVAAIDRTQSEQALRQSESRYRELAQQLEIQVQQRISELAITNQNLAISNQEYAVVNQELAESNSQLNRSNDNLQQFAYIASHDLQEPLRKIQSFGDILKTRLTGSISSEDLSYLERMQLAASRMSTLIKDLLSYSRISTQRSTNELVALDEVVATVLDVLEVAINSSGAQVQIDQLPIVLGDAIQLGQLFQNLIGNAIKFHRPDLTPHIHVTNQLITADVLPPMIKPARPAPTYHLIEVIDNGVGFDEKYLDRIFQVFQRLHGKNQYAGTGVGLAICEKVVTNHGGAITARSEPGQGATFNVYLPA</sequence>
<dbReference type="SUPFAM" id="SSF47384">
    <property type="entry name" value="Homodimeric domain of signal transducing histidine kinase"/>
    <property type="match status" value="1"/>
</dbReference>
<evidence type="ECO:0000259" key="7">
    <source>
        <dbReference type="PROSITE" id="PS50109"/>
    </source>
</evidence>
<dbReference type="PROSITE" id="PS50109">
    <property type="entry name" value="HIS_KIN"/>
    <property type="match status" value="1"/>
</dbReference>
<evidence type="ECO:0000256" key="2">
    <source>
        <dbReference type="ARBA" id="ARBA00012438"/>
    </source>
</evidence>
<dbReference type="InterPro" id="IPR005467">
    <property type="entry name" value="His_kinase_dom"/>
</dbReference>
<dbReference type="Gene3D" id="1.10.287.130">
    <property type="match status" value="1"/>
</dbReference>
<dbReference type="Gene3D" id="3.30.565.10">
    <property type="entry name" value="Histidine kinase-like ATPase, C-terminal domain"/>
    <property type="match status" value="1"/>
</dbReference>
<dbReference type="InterPro" id="IPR052162">
    <property type="entry name" value="Sensor_kinase/Photoreceptor"/>
</dbReference>
<keyword evidence="3" id="KW-0597">Phosphoprotein</keyword>
<dbReference type="Pfam" id="PF01590">
    <property type="entry name" value="GAF"/>
    <property type="match status" value="1"/>
</dbReference>